<dbReference type="Proteomes" id="UP001293593">
    <property type="component" value="Unassembled WGS sequence"/>
</dbReference>
<dbReference type="Gene3D" id="3.30.559.10">
    <property type="entry name" value="Chloramphenicol acetyltransferase-like domain"/>
    <property type="match status" value="2"/>
</dbReference>
<name>A0AAE1MPN3_9FABA</name>
<evidence type="ECO:0000256" key="3">
    <source>
        <dbReference type="ARBA" id="ARBA00023315"/>
    </source>
</evidence>
<dbReference type="AlphaFoldDB" id="A0AAE1MPN3"/>
<evidence type="ECO:0000313" key="5">
    <source>
        <dbReference type="Proteomes" id="UP001293593"/>
    </source>
</evidence>
<keyword evidence="2" id="KW-0808">Transferase</keyword>
<comment type="caution">
    <text evidence="4">The sequence shown here is derived from an EMBL/GenBank/DDBJ whole genome shotgun (WGS) entry which is preliminary data.</text>
</comment>
<evidence type="ECO:0000313" key="4">
    <source>
        <dbReference type="EMBL" id="KAK4268316.1"/>
    </source>
</evidence>
<organism evidence="4 5">
    <name type="scientific">Acacia crassicarpa</name>
    <name type="common">northern wattle</name>
    <dbReference type="NCBI Taxonomy" id="499986"/>
    <lineage>
        <taxon>Eukaryota</taxon>
        <taxon>Viridiplantae</taxon>
        <taxon>Streptophyta</taxon>
        <taxon>Embryophyta</taxon>
        <taxon>Tracheophyta</taxon>
        <taxon>Spermatophyta</taxon>
        <taxon>Magnoliopsida</taxon>
        <taxon>eudicotyledons</taxon>
        <taxon>Gunneridae</taxon>
        <taxon>Pentapetalae</taxon>
        <taxon>rosids</taxon>
        <taxon>fabids</taxon>
        <taxon>Fabales</taxon>
        <taxon>Fabaceae</taxon>
        <taxon>Caesalpinioideae</taxon>
        <taxon>mimosoid clade</taxon>
        <taxon>Acacieae</taxon>
        <taxon>Acacia</taxon>
    </lineage>
</organism>
<dbReference type="PANTHER" id="PTHR31623">
    <property type="entry name" value="F21J9.9"/>
    <property type="match status" value="1"/>
</dbReference>
<dbReference type="Pfam" id="PF02458">
    <property type="entry name" value="Transferase"/>
    <property type="match status" value="1"/>
</dbReference>
<evidence type="ECO:0000256" key="1">
    <source>
        <dbReference type="ARBA" id="ARBA00009861"/>
    </source>
</evidence>
<keyword evidence="5" id="KW-1185">Reference proteome</keyword>
<evidence type="ECO:0000256" key="2">
    <source>
        <dbReference type="ARBA" id="ARBA00022679"/>
    </source>
</evidence>
<gene>
    <name evidence="4" type="ORF">QN277_024991</name>
</gene>
<sequence>MKIDVEIISKEIVKPSSATPQHLRHYHLSFLDQLYPQVNNSWVYFFIAHQTSKPFNIADTSNRLKTSLSQVLSYFYPLAGRLTNTNFVDCNDDGVPYIETRVRCLLGHIIDNPSPADVSKFLPYEMDEAVNTVAGVQVNVFDCGGLAIGVSMSHKVGDALSYFHFVKSWAAVCRGGEPEQNIRTHFQSSLLFPPKDISGYNRQFHIEKIKIVSRRFVFEASVIESLRAKHSEKMKKIDLLEGTKQPSRIEVLSTFIWTRFQEATKEEGSKKNHLVIWMVNLRPRMDPPLPEHAFGNYSWHIRTFPSSDEKEECNDLGMKLREELSKIDKDFIVELQEGEEWKRQRSSSDSNKEIVVFSFTSLCWFPVYEVDFGWGNPVWAGPPTWKIKNVVVFKDTVSGDGGIEAYISLTEEDMAKLEGDEEFLEHVSTTGISIT</sequence>
<reference evidence="4" key="1">
    <citation type="submission" date="2023-10" db="EMBL/GenBank/DDBJ databases">
        <title>Chromosome-level genome of the transformable northern wattle, Acacia crassicarpa.</title>
        <authorList>
            <person name="Massaro I."/>
            <person name="Sinha N.R."/>
            <person name="Poethig S."/>
            <person name="Leichty A.R."/>
        </authorList>
    </citation>
    <scope>NUCLEOTIDE SEQUENCE</scope>
    <source>
        <strain evidence="4">Acra3RX</strain>
        <tissue evidence="4">Leaf</tissue>
    </source>
</reference>
<protein>
    <submittedName>
        <fullName evidence="4">Uncharacterized protein</fullName>
    </submittedName>
</protein>
<dbReference type="PANTHER" id="PTHR31623:SF46">
    <property type="entry name" value="VINORINE SYNTHASE-LIKE"/>
    <property type="match status" value="1"/>
</dbReference>
<dbReference type="EMBL" id="JAWXYG010000007">
    <property type="protein sequence ID" value="KAK4268316.1"/>
    <property type="molecule type" value="Genomic_DNA"/>
</dbReference>
<proteinExistence type="inferred from homology"/>
<comment type="similarity">
    <text evidence="1">Belongs to the plant acyltransferase family.</text>
</comment>
<accession>A0AAE1MPN3</accession>
<dbReference type="InterPro" id="IPR023213">
    <property type="entry name" value="CAT-like_dom_sf"/>
</dbReference>
<keyword evidence="3" id="KW-0012">Acyltransferase</keyword>
<dbReference type="GO" id="GO:0016746">
    <property type="term" value="F:acyltransferase activity"/>
    <property type="evidence" value="ECO:0007669"/>
    <property type="project" value="UniProtKB-KW"/>
</dbReference>